<dbReference type="InterPro" id="IPR002869">
    <property type="entry name" value="Pyrv_flavodox_OxRed_cen"/>
</dbReference>
<dbReference type="PANTHER" id="PTHR42730">
    <property type="entry name" value="2-OXOGLUTARATE SYNTHASE SUBUNIT KORC"/>
    <property type="match status" value="1"/>
</dbReference>
<evidence type="ECO:0000256" key="1">
    <source>
        <dbReference type="ARBA" id="ARBA00023002"/>
    </source>
</evidence>
<dbReference type="AlphaFoldDB" id="A0A369LAY6"/>
<dbReference type="EMBL" id="PPTP01000005">
    <property type="protein sequence ID" value="RDB55315.1"/>
    <property type="molecule type" value="Genomic_DNA"/>
</dbReference>
<accession>A0A369LAY6</accession>
<proteinExistence type="predicted"/>
<name>A0A369LAY6_9ACTN</name>
<sequence>MSEPKRSMQAVLAGFGGQGILFAGKIIANAGLLEDRELSWLPSYGPEMRGGTANCSVCLSDDPIGSPLVLNPDVLVVMNQPSLDKFEHSVQPGGLVIVDSTLVPRIPDMPGVTVCAVPATALAEEAGLKGLANVILVGKLFAETRFCSEETIRAAVAAVVPARKKDKLAGNLRALELGIQA</sequence>
<protein>
    <submittedName>
        <fullName evidence="3">2-oxoacid:ferredoxin oxidoreductase subunit gamma</fullName>
    </submittedName>
</protein>
<gene>
    <name evidence="3" type="ORF">C1880_06400</name>
</gene>
<dbReference type="PANTHER" id="PTHR42730:SF1">
    <property type="entry name" value="2-OXOGLUTARATE SYNTHASE SUBUNIT KORC"/>
    <property type="match status" value="1"/>
</dbReference>
<dbReference type="SUPFAM" id="SSF53323">
    <property type="entry name" value="Pyruvate-ferredoxin oxidoreductase, PFOR, domain III"/>
    <property type="match status" value="1"/>
</dbReference>
<evidence type="ECO:0000313" key="4">
    <source>
        <dbReference type="Proteomes" id="UP000253792"/>
    </source>
</evidence>
<dbReference type="Gene3D" id="3.40.920.10">
    <property type="entry name" value="Pyruvate-ferredoxin oxidoreductase, PFOR, domain III"/>
    <property type="match status" value="1"/>
</dbReference>
<evidence type="ECO:0000259" key="2">
    <source>
        <dbReference type="Pfam" id="PF01558"/>
    </source>
</evidence>
<feature type="domain" description="Pyruvate/ketoisovalerate oxidoreductase catalytic" evidence="2">
    <location>
        <begin position="16"/>
        <end position="180"/>
    </location>
</feature>
<dbReference type="OrthoDB" id="9789125at2"/>
<reference evidence="3 4" key="1">
    <citation type="journal article" date="2018" name="Elife">
        <title>Discovery and characterization of a prevalent human gut bacterial enzyme sufficient for the inactivation of a family of plant toxins.</title>
        <authorList>
            <person name="Koppel N."/>
            <person name="Bisanz J.E."/>
            <person name="Pandelia M.E."/>
            <person name="Turnbaugh P.J."/>
            <person name="Balskus E.P."/>
        </authorList>
    </citation>
    <scope>NUCLEOTIDE SEQUENCE [LARGE SCALE GENOMIC DNA]</scope>
    <source>
        <strain evidence="4">anaerobia AP69FAA</strain>
    </source>
</reference>
<dbReference type="STRING" id="1034345.GCA_000236865_00125"/>
<dbReference type="InterPro" id="IPR019752">
    <property type="entry name" value="Pyrv/ketoisovalerate_OxRed_cat"/>
</dbReference>
<organism evidence="3 4">
    <name type="scientific">Senegalimassilia anaerobia</name>
    <dbReference type="NCBI Taxonomy" id="1473216"/>
    <lineage>
        <taxon>Bacteria</taxon>
        <taxon>Bacillati</taxon>
        <taxon>Actinomycetota</taxon>
        <taxon>Coriobacteriia</taxon>
        <taxon>Coriobacteriales</taxon>
        <taxon>Coriobacteriaceae</taxon>
        <taxon>Senegalimassilia</taxon>
    </lineage>
</organism>
<dbReference type="RefSeq" id="WP_114620754.1">
    <property type="nucleotide sequence ID" value="NZ_CAJKON010000017.1"/>
</dbReference>
<keyword evidence="1" id="KW-0560">Oxidoreductase</keyword>
<dbReference type="GO" id="GO:0016903">
    <property type="term" value="F:oxidoreductase activity, acting on the aldehyde or oxo group of donors"/>
    <property type="evidence" value="ECO:0007669"/>
    <property type="project" value="InterPro"/>
</dbReference>
<dbReference type="InterPro" id="IPR052554">
    <property type="entry name" value="2-oxoglutarate_synth_KorC"/>
</dbReference>
<comment type="caution">
    <text evidence="3">The sequence shown here is derived from an EMBL/GenBank/DDBJ whole genome shotgun (WGS) entry which is preliminary data.</text>
</comment>
<dbReference type="Proteomes" id="UP000253792">
    <property type="component" value="Unassembled WGS sequence"/>
</dbReference>
<keyword evidence="4" id="KW-1185">Reference proteome</keyword>
<evidence type="ECO:0000313" key="3">
    <source>
        <dbReference type="EMBL" id="RDB55315.1"/>
    </source>
</evidence>
<dbReference type="Pfam" id="PF01558">
    <property type="entry name" value="POR"/>
    <property type="match status" value="1"/>
</dbReference>